<keyword evidence="1" id="KW-0732">Signal</keyword>
<reference evidence="2 3" key="1">
    <citation type="submission" date="2018-08" db="EMBL/GenBank/DDBJ databases">
        <authorList>
            <person name="Khan S.A."/>
            <person name="Jeon C.O."/>
            <person name="Chun B.H."/>
            <person name="Jeong S.E."/>
        </authorList>
    </citation>
    <scope>NUCLEOTIDE SEQUENCE [LARGE SCALE GENOMIC DNA]</scope>
    <source>
        <strain evidence="2 3">S-16</strain>
    </source>
</reference>
<comment type="caution">
    <text evidence="2">The sequence shown here is derived from an EMBL/GenBank/DDBJ whole genome shotgun (WGS) entry which is preliminary data.</text>
</comment>
<proteinExistence type="predicted"/>
<evidence type="ECO:0000313" key="2">
    <source>
        <dbReference type="EMBL" id="RQP25135.1"/>
    </source>
</evidence>
<protein>
    <submittedName>
        <fullName evidence="2">Uncharacterized protein</fullName>
    </submittedName>
</protein>
<dbReference type="AlphaFoldDB" id="A0A3N7K2H2"/>
<dbReference type="OrthoDB" id="8772361at2"/>
<evidence type="ECO:0000256" key="1">
    <source>
        <dbReference type="SAM" id="SignalP"/>
    </source>
</evidence>
<feature type="signal peptide" evidence="1">
    <location>
        <begin position="1"/>
        <end position="23"/>
    </location>
</feature>
<accession>A0A3N7K2H2</accession>
<keyword evidence="3" id="KW-1185">Reference proteome</keyword>
<sequence length="263" mass="27686">MTPTTIRHACIAALACAAMSASAHGLKPMSDDELSEVSGQALLSLTNQTYDGLDFTRITLGADIQLSANLSKVRLGEYSYTARNGTGADIDMGLFRFGRSDGTEAQRTVNITDPYFEFVYKNAADASKREVIGMRLGFGSIAGDLGVQLNAISGSLLINGGAAGNYDSHNDPLGGKRWDGTTCTSTCGLTLSQIGQLTAGDASGASRDFFISVLRQAVNFPGVNAATGAPDKALEGFWMNWRDRLYAPVLNAAPPPNLPKPPG</sequence>
<dbReference type="RefSeq" id="WP_124540041.1">
    <property type="nucleotide sequence ID" value="NZ_QUSW01000002.1"/>
</dbReference>
<feature type="chain" id="PRO_5018271902" evidence="1">
    <location>
        <begin position="24"/>
        <end position="263"/>
    </location>
</feature>
<reference evidence="2 3" key="2">
    <citation type="submission" date="2018-12" db="EMBL/GenBank/DDBJ databases">
        <title>Rhizobacter gummiphilus sp. nov., a rubber-degrading bacterium isolated from the soil of a botanical garden in Japan.</title>
        <authorList>
            <person name="Shunsuke S.S."/>
        </authorList>
    </citation>
    <scope>NUCLEOTIDE SEQUENCE [LARGE SCALE GENOMIC DNA]</scope>
    <source>
        <strain evidence="2 3">S-16</strain>
    </source>
</reference>
<organism evidence="2 3">
    <name type="scientific">Piscinibacter terrae</name>
    <dbReference type="NCBI Taxonomy" id="2496871"/>
    <lineage>
        <taxon>Bacteria</taxon>
        <taxon>Pseudomonadati</taxon>
        <taxon>Pseudomonadota</taxon>
        <taxon>Betaproteobacteria</taxon>
        <taxon>Burkholderiales</taxon>
        <taxon>Sphaerotilaceae</taxon>
        <taxon>Piscinibacter</taxon>
    </lineage>
</organism>
<name>A0A3N7K2H2_9BURK</name>
<gene>
    <name evidence="2" type="ORF">DZC73_09800</name>
</gene>
<dbReference type="Proteomes" id="UP000267464">
    <property type="component" value="Unassembled WGS sequence"/>
</dbReference>
<evidence type="ECO:0000313" key="3">
    <source>
        <dbReference type="Proteomes" id="UP000267464"/>
    </source>
</evidence>
<dbReference type="EMBL" id="QUSW01000002">
    <property type="protein sequence ID" value="RQP25135.1"/>
    <property type="molecule type" value="Genomic_DNA"/>
</dbReference>